<keyword evidence="1" id="KW-0805">Transcription regulation</keyword>
<comment type="caution">
    <text evidence="6">The sequence shown here is derived from an EMBL/GenBank/DDBJ whole genome shotgun (WGS) entry which is preliminary data.</text>
</comment>
<feature type="domain" description="AP2/ERF" evidence="4">
    <location>
        <begin position="109"/>
        <end position="163"/>
    </location>
</feature>
<sequence>MLTVEFLREILSYDPNTGIFIWKKTLSNRNKVGNVAGTISDRGYIVITINKKRLMAHRLAWMHYFGSEPNGVIDHLDGVHANNRISNLRDVEQVLNTRNNRLSKNNSSGYPGVYLNKRSGKWGVQIWNGMKRKCLGSYESKEQAIQVRKQAEMELGYKLRIMS</sequence>
<keyword evidence="6" id="KW-0378">Hydrolase</keyword>
<dbReference type="EMBL" id="AAHBJY010000036">
    <property type="protein sequence ID" value="EBU2392793.1"/>
    <property type="molecule type" value="Genomic_DNA"/>
</dbReference>
<organism evidence="6">
    <name type="scientific">Salmonella enterica</name>
    <name type="common">Salmonella choleraesuis</name>
    <dbReference type="NCBI Taxonomy" id="28901"/>
    <lineage>
        <taxon>Bacteria</taxon>
        <taxon>Pseudomonadati</taxon>
        <taxon>Pseudomonadota</taxon>
        <taxon>Gammaproteobacteria</taxon>
        <taxon>Enterobacterales</taxon>
        <taxon>Enterobacteriaceae</taxon>
        <taxon>Salmonella</taxon>
    </lineage>
</organism>
<evidence type="ECO:0000256" key="3">
    <source>
        <dbReference type="ARBA" id="ARBA00023163"/>
    </source>
</evidence>
<dbReference type="InterPro" id="IPR003615">
    <property type="entry name" value="HNH_nuc"/>
</dbReference>
<dbReference type="GO" id="GO:0003700">
    <property type="term" value="F:DNA-binding transcription factor activity"/>
    <property type="evidence" value="ECO:0007669"/>
    <property type="project" value="InterPro"/>
</dbReference>
<name>A0A5V3VU08_SALER</name>
<evidence type="ECO:0000313" key="5">
    <source>
        <dbReference type="EMBL" id="EBU2392793.1"/>
    </source>
</evidence>
<dbReference type="AlphaFoldDB" id="A0A5V3VU08"/>
<evidence type="ECO:0000256" key="2">
    <source>
        <dbReference type="ARBA" id="ARBA00023125"/>
    </source>
</evidence>
<evidence type="ECO:0000256" key="1">
    <source>
        <dbReference type="ARBA" id="ARBA00023015"/>
    </source>
</evidence>
<dbReference type="Gene3D" id="3.90.75.20">
    <property type="match status" value="1"/>
</dbReference>
<keyword evidence="6" id="KW-0255">Endonuclease</keyword>
<evidence type="ECO:0000259" key="4">
    <source>
        <dbReference type="PROSITE" id="PS51032"/>
    </source>
</evidence>
<dbReference type="InterPro" id="IPR016177">
    <property type="entry name" value="DNA-bd_dom_sf"/>
</dbReference>
<reference evidence="6" key="1">
    <citation type="submission" date="2019-10" db="EMBL/GenBank/DDBJ databases">
        <authorList>
            <consortium name="GenomeTrakr network: Whole genome sequencing for foodborne pathogen traceback"/>
        </authorList>
    </citation>
    <scope>NUCLEOTIDE SEQUENCE</scope>
    <source>
        <strain evidence="5">CFSAN071781</strain>
        <strain evidence="6">FSIS11925397</strain>
    </source>
</reference>
<dbReference type="GO" id="GO:0004519">
    <property type="term" value="F:endonuclease activity"/>
    <property type="evidence" value="ECO:0007669"/>
    <property type="project" value="UniProtKB-KW"/>
</dbReference>
<dbReference type="GO" id="GO:0003677">
    <property type="term" value="F:DNA binding"/>
    <property type="evidence" value="ECO:0007669"/>
    <property type="project" value="UniProtKB-KW"/>
</dbReference>
<keyword evidence="6" id="KW-0540">Nuclease</keyword>
<dbReference type="InterPro" id="IPR044925">
    <property type="entry name" value="His-Me_finger_sf"/>
</dbReference>
<dbReference type="RefSeq" id="WP_023205067.1">
    <property type="nucleotide sequence ID" value="NZ_MYKN01000010.1"/>
</dbReference>
<keyword evidence="2" id="KW-0238">DNA-binding</keyword>
<dbReference type="SUPFAM" id="SSF54171">
    <property type="entry name" value="DNA-binding domain"/>
    <property type="match status" value="1"/>
</dbReference>
<evidence type="ECO:0000313" key="6">
    <source>
        <dbReference type="EMBL" id="EDG1779324.1"/>
    </source>
</evidence>
<accession>A0A5V3VU08</accession>
<dbReference type="EMBL" id="AAMDGK010000041">
    <property type="protein sequence ID" value="EDG1779324.1"/>
    <property type="molecule type" value="Genomic_DNA"/>
</dbReference>
<dbReference type="PROSITE" id="PS51032">
    <property type="entry name" value="AP2_ERF"/>
    <property type="match status" value="1"/>
</dbReference>
<keyword evidence="3" id="KW-0804">Transcription</keyword>
<gene>
    <name evidence="5" type="ORF">CVP21_21835</name>
    <name evidence="6" type="ORF">GCI52_22045</name>
</gene>
<dbReference type="Pfam" id="PF13392">
    <property type="entry name" value="HNH_3"/>
    <property type="match status" value="1"/>
</dbReference>
<dbReference type="InterPro" id="IPR001471">
    <property type="entry name" value="AP2/ERF_dom"/>
</dbReference>
<dbReference type="SUPFAM" id="SSF54060">
    <property type="entry name" value="His-Me finger endonucleases"/>
    <property type="match status" value="1"/>
</dbReference>
<protein>
    <submittedName>
        <fullName evidence="6">HNH endonuclease</fullName>
    </submittedName>
</protein>
<proteinExistence type="predicted"/>